<dbReference type="Proteomes" id="UP001246473">
    <property type="component" value="Unassembled WGS sequence"/>
</dbReference>
<feature type="chain" id="PRO_5042990651" description="UrcA family protein" evidence="1">
    <location>
        <begin position="22"/>
        <end position="123"/>
    </location>
</feature>
<sequence>MQLMSAVPGLTALILAAASFAQTPPQPSPLVQAISPDLYPKLPVNERQSYVAGVLDTDRLLFRQSKAQFAACLNGKTIAQLTDVVDRSLPTLEPVLRTAMPVAVHNALIADCERRGFKGPRSR</sequence>
<name>A0AAP5QB35_9BURK</name>
<evidence type="ECO:0008006" key="4">
    <source>
        <dbReference type="Google" id="ProtNLM"/>
    </source>
</evidence>
<dbReference type="EMBL" id="JANSLM010000008">
    <property type="protein sequence ID" value="MDT8840216.1"/>
    <property type="molecule type" value="Genomic_DNA"/>
</dbReference>
<protein>
    <recommendedName>
        <fullName evidence="4">UrcA family protein</fullName>
    </recommendedName>
</protein>
<reference evidence="2" key="1">
    <citation type="submission" date="2022-08" db="EMBL/GenBank/DDBJ databases">
        <authorList>
            <person name="Kim S.-J."/>
        </authorList>
    </citation>
    <scope>NUCLEOTIDE SEQUENCE</scope>
    <source>
        <strain evidence="2">KJ</strain>
    </source>
</reference>
<dbReference type="RefSeq" id="WP_315697092.1">
    <property type="nucleotide sequence ID" value="NZ_JANSLM010000008.1"/>
</dbReference>
<gene>
    <name evidence="2" type="ORF">ParKJ_22590</name>
</gene>
<evidence type="ECO:0000313" key="2">
    <source>
        <dbReference type="EMBL" id="MDT8840216.1"/>
    </source>
</evidence>
<accession>A0AAP5QB35</accession>
<organism evidence="2 3">
    <name type="scientific">Paraburkholderia fungorum</name>
    <dbReference type="NCBI Taxonomy" id="134537"/>
    <lineage>
        <taxon>Bacteria</taxon>
        <taxon>Pseudomonadati</taxon>
        <taxon>Pseudomonadota</taxon>
        <taxon>Betaproteobacteria</taxon>
        <taxon>Burkholderiales</taxon>
        <taxon>Burkholderiaceae</taxon>
        <taxon>Paraburkholderia</taxon>
    </lineage>
</organism>
<proteinExistence type="predicted"/>
<evidence type="ECO:0000256" key="1">
    <source>
        <dbReference type="SAM" id="SignalP"/>
    </source>
</evidence>
<dbReference type="AlphaFoldDB" id="A0AAP5QB35"/>
<feature type="signal peptide" evidence="1">
    <location>
        <begin position="1"/>
        <end position="21"/>
    </location>
</feature>
<evidence type="ECO:0000313" key="3">
    <source>
        <dbReference type="Proteomes" id="UP001246473"/>
    </source>
</evidence>
<keyword evidence="1" id="KW-0732">Signal</keyword>
<comment type="caution">
    <text evidence="2">The sequence shown here is derived from an EMBL/GenBank/DDBJ whole genome shotgun (WGS) entry which is preliminary data.</text>
</comment>